<dbReference type="AlphaFoldDB" id="A0A431VSV0"/>
<sequence>MSRAFVKEDEGSAWEPPSQTCRYQVIWPESAEVVFQADDLLTVLRWMSDARRPELELRDRSGVLLACV</sequence>
<proteinExistence type="predicted"/>
<dbReference type="EMBL" id="RXPE01000017">
    <property type="protein sequence ID" value="RTR26219.1"/>
    <property type="molecule type" value="Genomic_DNA"/>
</dbReference>
<keyword evidence="2" id="KW-1185">Reference proteome</keyword>
<evidence type="ECO:0000313" key="1">
    <source>
        <dbReference type="EMBL" id="RTR26219.1"/>
    </source>
</evidence>
<dbReference type="RefSeq" id="WP_126352317.1">
    <property type="nucleotide sequence ID" value="NZ_CP086380.1"/>
</dbReference>
<protein>
    <submittedName>
        <fullName evidence="1">Uncharacterized protein</fullName>
    </submittedName>
</protein>
<dbReference type="Proteomes" id="UP000277766">
    <property type="component" value="Unassembled WGS sequence"/>
</dbReference>
<organism evidence="1 2">
    <name type="scientific">Deinococcus radiophilus</name>
    <dbReference type="NCBI Taxonomy" id="32062"/>
    <lineage>
        <taxon>Bacteria</taxon>
        <taxon>Thermotogati</taxon>
        <taxon>Deinococcota</taxon>
        <taxon>Deinococci</taxon>
        <taxon>Deinococcales</taxon>
        <taxon>Deinococcaceae</taxon>
        <taxon>Deinococcus</taxon>
    </lineage>
</organism>
<evidence type="ECO:0000313" key="2">
    <source>
        <dbReference type="Proteomes" id="UP000277766"/>
    </source>
</evidence>
<comment type="caution">
    <text evidence="1">The sequence shown here is derived from an EMBL/GenBank/DDBJ whole genome shotgun (WGS) entry which is preliminary data.</text>
</comment>
<reference evidence="1 2" key="1">
    <citation type="submission" date="2018-12" db="EMBL/GenBank/DDBJ databases">
        <title>Deinococcus radiophilus ATCC 27603 genome sequencing and assembly.</title>
        <authorList>
            <person name="Maclea K.S."/>
            <person name="Maynard C.R."/>
        </authorList>
    </citation>
    <scope>NUCLEOTIDE SEQUENCE [LARGE SCALE GENOMIC DNA]</scope>
    <source>
        <strain evidence="1 2">ATCC 27603</strain>
    </source>
</reference>
<gene>
    <name evidence="1" type="ORF">EJ104_08575</name>
</gene>
<accession>A0A431VSV0</accession>
<name>A0A431VSV0_9DEIO</name>
<dbReference type="OrthoDB" id="73133at2"/>